<name>A0A3S9U7T9_9CAUD</name>
<evidence type="ECO:0000313" key="3">
    <source>
        <dbReference type="Proteomes" id="UP000288641"/>
    </source>
</evidence>
<feature type="compositionally biased region" description="Low complexity" evidence="1">
    <location>
        <begin position="117"/>
        <end position="130"/>
    </location>
</feature>
<proteinExistence type="predicted"/>
<keyword evidence="3" id="KW-1185">Reference proteome</keyword>
<sequence length="148" mass="16471">MHIVTAEIRKAPRIHNETLFILELAESFKNKENVREYTNYTFFLNAKTPGLQKWYADALQVGKVVSISFDQAKIVSREHNGTTYNSIQPAGFANLVFSQFGGGDGQQQGGAAGNGWGQPQQPKPQNNQQNSRPASNEPPMNFDDDIPF</sequence>
<reference evidence="2 3" key="1">
    <citation type="submission" date="2018-10" db="EMBL/GenBank/DDBJ databases">
        <title>Complete genome sequence of Pantoea phage vB_PagS_AAS23.</title>
        <authorList>
            <person name="Truncaite L."/>
            <person name="Simoliuniene M."/>
            <person name="Kazlauskas D."/>
            <person name="Meskys R."/>
            <person name="Simoliunas E."/>
        </authorList>
    </citation>
    <scope>NUCLEOTIDE SEQUENCE [LARGE SCALE GENOMIC DNA]</scope>
    <source>
        <strain evidence="2">AAS23</strain>
    </source>
</reference>
<dbReference type="GO" id="GO:0003677">
    <property type="term" value="F:DNA binding"/>
    <property type="evidence" value="ECO:0007669"/>
    <property type="project" value="UniProtKB-KW"/>
</dbReference>
<evidence type="ECO:0000256" key="1">
    <source>
        <dbReference type="SAM" id="MobiDB-lite"/>
    </source>
</evidence>
<feature type="compositionally biased region" description="Gly residues" evidence="1">
    <location>
        <begin position="100"/>
        <end position="116"/>
    </location>
</feature>
<organism evidence="2 3">
    <name type="scientific">Pantoea phage vB_PagS_AAS23</name>
    <dbReference type="NCBI Taxonomy" id="2499073"/>
    <lineage>
        <taxon>Viruses</taxon>
        <taxon>Duplodnaviria</taxon>
        <taxon>Heunggongvirae</taxon>
        <taxon>Uroviricota</taxon>
        <taxon>Caudoviricetes</taxon>
        <taxon>Drexlerviridae</taxon>
        <taxon>Sauletekiovirus</taxon>
        <taxon>Sauletekiovirus AAS23</taxon>
    </lineage>
</organism>
<keyword evidence="2" id="KW-0238">DNA-binding</keyword>
<protein>
    <submittedName>
        <fullName evidence="2">Single-stranded DNA-binding protein</fullName>
    </submittedName>
</protein>
<dbReference type="Proteomes" id="UP000288641">
    <property type="component" value="Segment"/>
</dbReference>
<evidence type="ECO:0000313" key="2">
    <source>
        <dbReference type="EMBL" id="AZS06338.1"/>
    </source>
</evidence>
<dbReference type="EMBL" id="MK095606">
    <property type="protein sequence ID" value="AZS06338.1"/>
    <property type="molecule type" value="Genomic_DNA"/>
</dbReference>
<feature type="region of interest" description="Disordered" evidence="1">
    <location>
        <begin position="98"/>
        <end position="148"/>
    </location>
</feature>
<accession>A0A3S9U7T9</accession>
<gene>
    <name evidence="2" type="ORF">AAS23_gp25</name>
</gene>